<dbReference type="Gene3D" id="2.10.25.10">
    <property type="entry name" value="Laminin"/>
    <property type="match status" value="1"/>
</dbReference>
<dbReference type="SUPFAM" id="SSF57196">
    <property type="entry name" value="EGF/Laminin"/>
    <property type="match status" value="1"/>
</dbReference>
<comment type="caution">
    <text evidence="4">The sequence shown here is derived from an EMBL/GenBank/DDBJ whole genome shotgun (WGS) entry which is preliminary data.</text>
</comment>
<organism evidence="4 5">
    <name type="scientific">Owenia fusiformis</name>
    <name type="common">Polychaete worm</name>
    <dbReference type="NCBI Taxonomy" id="6347"/>
    <lineage>
        <taxon>Eukaryota</taxon>
        <taxon>Metazoa</taxon>
        <taxon>Spiralia</taxon>
        <taxon>Lophotrochozoa</taxon>
        <taxon>Annelida</taxon>
        <taxon>Polychaeta</taxon>
        <taxon>Sedentaria</taxon>
        <taxon>Canalipalpata</taxon>
        <taxon>Sabellida</taxon>
        <taxon>Oweniida</taxon>
        <taxon>Oweniidae</taxon>
        <taxon>Owenia</taxon>
    </lineage>
</organism>
<dbReference type="PROSITE" id="PS01009">
    <property type="entry name" value="CRISP_1"/>
    <property type="match status" value="1"/>
</dbReference>
<evidence type="ECO:0000256" key="2">
    <source>
        <dbReference type="SAM" id="Phobius"/>
    </source>
</evidence>
<evidence type="ECO:0000256" key="1">
    <source>
        <dbReference type="SAM" id="MobiDB-lite"/>
    </source>
</evidence>
<dbReference type="SUPFAM" id="SSF55797">
    <property type="entry name" value="PR-1-like"/>
    <property type="match status" value="1"/>
</dbReference>
<dbReference type="InterPro" id="IPR014044">
    <property type="entry name" value="CAP_dom"/>
</dbReference>
<dbReference type="InterPro" id="IPR001283">
    <property type="entry name" value="CRISP-related"/>
</dbReference>
<dbReference type="PRINTS" id="PR00838">
    <property type="entry name" value="V5ALLERGEN"/>
</dbReference>
<name>A0A8J1TSC8_OWEFU</name>
<dbReference type="InterPro" id="IPR000742">
    <property type="entry name" value="EGF"/>
</dbReference>
<dbReference type="PROSITE" id="PS00022">
    <property type="entry name" value="EGF_1"/>
    <property type="match status" value="1"/>
</dbReference>
<gene>
    <name evidence="4" type="ORF">OFUS_LOCUS5901</name>
</gene>
<keyword evidence="2" id="KW-0472">Membrane</keyword>
<feature type="signal peptide" evidence="3">
    <location>
        <begin position="1"/>
        <end position="27"/>
    </location>
</feature>
<dbReference type="EMBL" id="CAIIXF020000003">
    <property type="protein sequence ID" value="CAH1779055.1"/>
    <property type="molecule type" value="Genomic_DNA"/>
</dbReference>
<keyword evidence="3" id="KW-0732">Signal</keyword>
<dbReference type="InterPro" id="IPR035940">
    <property type="entry name" value="CAP_sf"/>
</dbReference>
<evidence type="ECO:0000313" key="4">
    <source>
        <dbReference type="EMBL" id="CAH1779055.1"/>
    </source>
</evidence>
<dbReference type="AlphaFoldDB" id="A0A8J1TSC8"/>
<dbReference type="Gene3D" id="3.40.33.10">
    <property type="entry name" value="CAP"/>
    <property type="match status" value="1"/>
</dbReference>
<feature type="chain" id="PRO_5044219281" evidence="3">
    <location>
        <begin position="28"/>
        <end position="823"/>
    </location>
</feature>
<dbReference type="SMART" id="SM00198">
    <property type="entry name" value="SCP"/>
    <property type="match status" value="1"/>
</dbReference>
<evidence type="ECO:0000313" key="5">
    <source>
        <dbReference type="Proteomes" id="UP000749559"/>
    </source>
</evidence>
<dbReference type="GO" id="GO:0005576">
    <property type="term" value="C:extracellular region"/>
    <property type="evidence" value="ECO:0007669"/>
    <property type="project" value="InterPro"/>
</dbReference>
<accession>A0A8J1TSC8</accession>
<reference evidence="4" key="1">
    <citation type="submission" date="2022-03" db="EMBL/GenBank/DDBJ databases">
        <authorList>
            <person name="Martin C."/>
        </authorList>
    </citation>
    <scope>NUCLEOTIDE SEQUENCE</scope>
</reference>
<dbReference type="OrthoDB" id="674273at2759"/>
<proteinExistence type="predicted"/>
<dbReference type="InterPro" id="IPR002413">
    <property type="entry name" value="V5_allergen-like"/>
</dbReference>
<evidence type="ECO:0000256" key="3">
    <source>
        <dbReference type="SAM" id="SignalP"/>
    </source>
</evidence>
<dbReference type="InterPro" id="IPR018244">
    <property type="entry name" value="Allrgn_V5/Tpx1_CS"/>
</dbReference>
<feature type="region of interest" description="Disordered" evidence="1">
    <location>
        <begin position="348"/>
        <end position="450"/>
    </location>
</feature>
<feature type="compositionally biased region" description="Low complexity" evidence="1">
    <location>
        <begin position="350"/>
        <end position="450"/>
    </location>
</feature>
<dbReference type="Pfam" id="PF00188">
    <property type="entry name" value="CAP"/>
    <property type="match status" value="1"/>
</dbReference>
<dbReference type="PANTHER" id="PTHR10334">
    <property type="entry name" value="CYSTEINE-RICH SECRETORY PROTEIN-RELATED"/>
    <property type="match status" value="1"/>
</dbReference>
<keyword evidence="2" id="KW-0812">Transmembrane</keyword>
<keyword evidence="2" id="KW-1133">Transmembrane helix</keyword>
<dbReference type="PROSITE" id="PS01010">
    <property type="entry name" value="CRISP_2"/>
    <property type="match status" value="1"/>
</dbReference>
<feature type="transmembrane region" description="Helical" evidence="2">
    <location>
        <begin position="674"/>
        <end position="698"/>
    </location>
</feature>
<keyword evidence="5" id="KW-1185">Reference proteome</keyword>
<dbReference type="PRINTS" id="PR00837">
    <property type="entry name" value="V5TPXLIKE"/>
</dbReference>
<sequence length="823" mass="90053">MNNFELLQQLRLWMPILAFLQFHHALANHEEAPVSMKSNANVGLDQMVKRSPRQKRNAQGTGFTEAQIQRVLDEHNTKRRSEPRVPSNMYLLTWNSFIADMAQEWAEACGWFHGFPDRDAGTVPFSGTLGQNLYFASGDLNIVSGVKAWYDEIAFYDFSSRTCQTGKPCGHYTQVVWGDSRELGCGSYRCPILYDEAPSTKTWSDVTLLVCHYGPAGNYPTDPYKVGEPCTACNLGQYFCIDGLCAIESECTKCNSGCECKSNAVCQNCASLSTDCTCQCQDGWKGDRCDVECVNALGNCNLYPNSYCEDGSPYQAWMRINCMVDCALCTPAGSDPLTCSAYTQVPVDDTSSCPTTTSETTQSGVTPTTTTQSEITSTTTQSGATPTTTTQSGVTTTTTAQSGVPTTTTTRSEVTPTTTTQSEITPTTTQSGVTPTTTTQSGVTTTTTTQSGETNACRHHVCQNGGSVRTFNAKCICTCTSKWYGDTCQHNVRERNYGVFVKVAAPKEKWPQLWERVGPLVANFLNSYCNVDSRFSSCCPDLGTKSSDGILIYATDSDIRMGKGFPVERLETSKTVTVALIYSLIPIDTPLCLSGTGNSARKRRYAELVRNRQRRNDDTLELLPQQVIYEALKGLEANLTSAMDECCEVEFLSISKPSPLDTNTYVESNTLPEWSLYVIGVAALAVMTVLVALVLNIVSKKCGPNKSRGAVADDDDALREVQRPVSVARKYSMAPGSSTITTPEIFEAPNTDYDQIHPVSLPPLSHRNSLIIARQELYFPPKRLSNAARVNGLAFTDDSAFGAIQEDSEIDKNVQQKTPVPYT</sequence>
<dbReference type="Proteomes" id="UP000749559">
    <property type="component" value="Unassembled WGS sequence"/>
</dbReference>
<protein>
    <submittedName>
        <fullName evidence="4">Uncharacterized protein</fullName>
    </submittedName>
</protein>